<dbReference type="InterPro" id="IPR012664">
    <property type="entry name" value="CHP02452"/>
</dbReference>
<dbReference type="PANTHER" id="PTHR35596">
    <property type="entry name" value="DUF2263 DOMAIN-CONTAINING PROTEIN"/>
    <property type="match status" value="1"/>
</dbReference>
<dbReference type="Gene3D" id="3.40.220.10">
    <property type="entry name" value="Leucine Aminopeptidase, subunit E, domain 1"/>
    <property type="match status" value="1"/>
</dbReference>
<dbReference type="EMBL" id="LODT01000046">
    <property type="protein sequence ID" value="KYQ88960.1"/>
    <property type="molecule type" value="Genomic_DNA"/>
</dbReference>
<evidence type="ECO:0000313" key="4">
    <source>
        <dbReference type="Proteomes" id="UP000076078"/>
    </source>
</evidence>
<reference evidence="3 4" key="1">
    <citation type="submission" date="2015-12" db="EMBL/GenBank/DDBJ databases">
        <title>Dictyostelia acquired genes for synthesis and detection of signals that induce cell-type specialization by lateral gene transfer from prokaryotes.</title>
        <authorList>
            <person name="Gloeckner G."/>
            <person name="Schaap P."/>
        </authorList>
    </citation>
    <scope>NUCLEOTIDE SEQUENCE [LARGE SCALE GENOMIC DNA]</scope>
    <source>
        <strain evidence="3 4">TK</strain>
    </source>
</reference>
<dbReference type="PIRSF" id="PIRSF014899">
    <property type="entry name" value="UCP014899"/>
    <property type="match status" value="1"/>
</dbReference>
<evidence type="ECO:0000313" key="3">
    <source>
        <dbReference type="EMBL" id="KYQ88960.1"/>
    </source>
</evidence>
<dbReference type="OMA" id="FASEVND"/>
<dbReference type="InterPro" id="IPR043472">
    <property type="entry name" value="Macro_dom-like"/>
</dbReference>
<gene>
    <name evidence="3" type="ORF">DLAC_10548</name>
</gene>
<dbReference type="InParanoid" id="A0A151Z4S5"/>
<dbReference type="Proteomes" id="UP000076078">
    <property type="component" value="Unassembled WGS sequence"/>
</dbReference>
<evidence type="ECO:0000259" key="2">
    <source>
        <dbReference type="Pfam" id="PF10021"/>
    </source>
</evidence>
<comment type="caution">
    <text evidence="3">The sequence shown here is derived from an EMBL/GenBank/DDBJ whole genome shotgun (WGS) entry which is preliminary data.</text>
</comment>
<sequence>MVKNNSNHNLNKSVSVNNRNTRKESSQETLKIIRDKVYKTKNGNWVDISKQINESIDQCKFYKYDSFETILKSVDEKLKNLQYETQIHVLNQTSLEGCVELIDIFNYPEKSGTKIACLNFASSKNPGGGFLGGSLAQEESLAISSSLYPTLIKFQKEFYDYHMSLKKSYICSDSMIFSPNVVVFKDDNLQLLEKPYQICIITSPAANKSAIKTNNPSELVLIQDVMMQRIDKMLGLLVEHEVEYLVLGAWGCGVFGNSSEEVSSFFAKYLLNDGKYSRAFKYIVFSIKGGGDNFQNFKEKFTPNKQVPVIPQQTTSTTTTQ</sequence>
<dbReference type="STRING" id="361077.A0A151Z4S5"/>
<organism evidence="3 4">
    <name type="scientific">Tieghemostelium lacteum</name>
    <name type="common">Slime mold</name>
    <name type="synonym">Dictyostelium lacteum</name>
    <dbReference type="NCBI Taxonomy" id="361077"/>
    <lineage>
        <taxon>Eukaryota</taxon>
        <taxon>Amoebozoa</taxon>
        <taxon>Evosea</taxon>
        <taxon>Eumycetozoa</taxon>
        <taxon>Dictyostelia</taxon>
        <taxon>Dictyosteliales</taxon>
        <taxon>Raperosteliaceae</taxon>
        <taxon>Tieghemostelium</taxon>
    </lineage>
</organism>
<keyword evidence="4" id="KW-1185">Reference proteome</keyword>
<dbReference type="PANTHER" id="PTHR35596:SF1">
    <property type="entry name" value="MICROBIAL-TYPE PARG CATALYTIC DOMAIN-CONTAINING PROTEIN"/>
    <property type="match status" value="1"/>
</dbReference>
<evidence type="ECO:0000256" key="1">
    <source>
        <dbReference type="SAM" id="MobiDB-lite"/>
    </source>
</evidence>
<protein>
    <recommendedName>
        <fullName evidence="2">Microbial-type PARG catalytic domain-containing protein</fullName>
    </recommendedName>
</protein>
<dbReference type="NCBIfam" id="TIGR02452">
    <property type="entry name" value="TIGR02452 family protein"/>
    <property type="match status" value="1"/>
</dbReference>
<dbReference type="OrthoDB" id="9985428at2759"/>
<feature type="compositionally biased region" description="Polar residues" evidence="1">
    <location>
        <begin position="1"/>
        <end position="19"/>
    </location>
</feature>
<name>A0A151Z4S5_TIELA</name>
<feature type="region of interest" description="Disordered" evidence="1">
    <location>
        <begin position="1"/>
        <end position="26"/>
    </location>
</feature>
<dbReference type="Pfam" id="PF10021">
    <property type="entry name" value="PARG_cat_microb"/>
    <property type="match status" value="1"/>
</dbReference>
<dbReference type="InterPro" id="IPR019261">
    <property type="entry name" value="PARG_cat_microbial"/>
</dbReference>
<dbReference type="AlphaFoldDB" id="A0A151Z4S5"/>
<proteinExistence type="predicted"/>
<feature type="domain" description="Microbial-type PARG catalytic" evidence="2">
    <location>
        <begin position="27"/>
        <end position="186"/>
    </location>
</feature>
<accession>A0A151Z4S5</accession>